<dbReference type="EMBL" id="JBHSWW010000403">
    <property type="protein sequence ID" value="MFC6754860.1"/>
    <property type="molecule type" value="Genomic_DNA"/>
</dbReference>
<dbReference type="Gene3D" id="3.40.50.720">
    <property type="entry name" value="NAD(P)-binding Rossmann-like Domain"/>
    <property type="match status" value="1"/>
</dbReference>
<name>A0ABD5SD27_9EURY</name>
<dbReference type="InterPro" id="IPR036291">
    <property type="entry name" value="NAD(P)-bd_dom_sf"/>
</dbReference>
<organism evidence="2 3">
    <name type="scientific">Halorubrum tibetense</name>
    <dbReference type="NCBI Taxonomy" id="175631"/>
    <lineage>
        <taxon>Archaea</taxon>
        <taxon>Methanobacteriati</taxon>
        <taxon>Methanobacteriota</taxon>
        <taxon>Stenosarchaea group</taxon>
        <taxon>Halobacteria</taxon>
        <taxon>Halobacteriales</taxon>
        <taxon>Haloferacaceae</taxon>
        <taxon>Halorubrum</taxon>
    </lineage>
</organism>
<dbReference type="InterPro" id="IPR041121">
    <property type="entry name" value="SDH_C"/>
</dbReference>
<dbReference type="Pfam" id="PF18317">
    <property type="entry name" value="SDH_C"/>
    <property type="match status" value="1"/>
</dbReference>
<dbReference type="Proteomes" id="UP001596442">
    <property type="component" value="Unassembled WGS sequence"/>
</dbReference>
<evidence type="ECO:0000313" key="3">
    <source>
        <dbReference type="Proteomes" id="UP001596442"/>
    </source>
</evidence>
<dbReference type="AlphaFoldDB" id="A0ABD5SD27"/>
<feature type="domain" description="SDH C-terminal" evidence="1">
    <location>
        <begin position="15"/>
        <end position="45"/>
    </location>
</feature>
<accession>A0ABD5SD27</accession>
<comment type="caution">
    <text evidence="2">The sequence shown here is derived from an EMBL/GenBank/DDBJ whole genome shotgun (WGS) entry which is preliminary data.</text>
</comment>
<evidence type="ECO:0000259" key="1">
    <source>
        <dbReference type="Pfam" id="PF18317"/>
    </source>
</evidence>
<evidence type="ECO:0000313" key="2">
    <source>
        <dbReference type="EMBL" id="MFC6754860.1"/>
    </source>
</evidence>
<keyword evidence="3" id="KW-1185">Reference proteome</keyword>
<dbReference type="SUPFAM" id="SSF51735">
    <property type="entry name" value="NAD(P)-binding Rossmann-fold domains"/>
    <property type="match status" value="1"/>
</dbReference>
<proteinExistence type="predicted"/>
<feature type="non-terminal residue" evidence="2">
    <location>
        <position position="1"/>
    </location>
</feature>
<reference evidence="2 3" key="1">
    <citation type="journal article" date="2019" name="Int. J. Syst. Evol. Microbiol.">
        <title>The Global Catalogue of Microorganisms (GCM) 10K type strain sequencing project: providing services to taxonomists for standard genome sequencing and annotation.</title>
        <authorList>
            <consortium name="The Broad Institute Genomics Platform"/>
            <consortium name="The Broad Institute Genome Sequencing Center for Infectious Disease"/>
            <person name="Wu L."/>
            <person name="Ma J."/>
        </authorList>
    </citation>
    <scope>NUCLEOTIDE SEQUENCE [LARGE SCALE GENOMIC DNA]</scope>
    <source>
        <strain evidence="2 3">CGMCC 1.3239</strain>
    </source>
</reference>
<protein>
    <submittedName>
        <fullName evidence="2">Shikimate dehydrogenase</fullName>
    </submittedName>
</protein>
<gene>
    <name evidence="2" type="ORF">ACFQEU_15560</name>
</gene>
<sequence length="48" mass="5172">LVADAAAAGATTVDGAWMLLFQGVEAFERWTGRDAPVEAMNRALRDHL</sequence>